<dbReference type="OrthoDB" id="9780310at2"/>
<evidence type="ECO:0000313" key="1">
    <source>
        <dbReference type="EMBL" id="AFC25840.1"/>
    </source>
</evidence>
<dbReference type="SUPFAM" id="SSF117396">
    <property type="entry name" value="TM1631-like"/>
    <property type="match status" value="1"/>
</dbReference>
<dbReference type="KEGG" id="sgn:SGRA_3112"/>
<dbReference type="AlphaFoldDB" id="H6KZR4"/>
<dbReference type="PANTHER" id="PTHR30348:SF9">
    <property type="entry name" value="UPF0759 PROTEIN YECE"/>
    <property type="match status" value="1"/>
</dbReference>
<proteinExistence type="predicted"/>
<organism evidence="1 2">
    <name type="scientific">Saprospira grandis (strain Lewin)</name>
    <dbReference type="NCBI Taxonomy" id="984262"/>
    <lineage>
        <taxon>Bacteria</taxon>
        <taxon>Pseudomonadati</taxon>
        <taxon>Bacteroidota</taxon>
        <taxon>Saprospiria</taxon>
        <taxon>Saprospirales</taxon>
        <taxon>Saprospiraceae</taxon>
        <taxon>Saprospira</taxon>
    </lineage>
</organism>
<accession>H6KZR4</accession>
<dbReference type="EMBL" id="CP002831">
    <property type="protein sequence ID" value="AFC25840.1"/>
    <property type="molecule type" value="Genomic_DNA"/>
</dbReference>
<dbReference type="InterPro" id="IPR036520">
    <property type="entry name" value="UPF0759_sf"/>
</dbReference>
<dbReference type="Pfam" id="PF01904">
    <property type="entry name" value="DUF72"/>
    <property type="match status" value="1"/>
</dbReference>
<dbReference type="Proteomes" id="UP000007519">
    <property type="component" value="Chromosome"/>
</dbReference>
<evidence type="ECO:0008006" key="3">
    <source>
        <dbReference type="Google" id="ProtNLM"/>
    </source>
</evidence>
<name>H6KZR4_SAPGL</name>
<protein>
    <recommendedName>
        <fullName evidence="3">DUF72 domain-containing protein</fullName>
    </recommendedName>
</protein>
<dbReference type="HOGENOM" id="CLU_046519_2_0_10"/>
<reference evidence="1 2" key="1">
    <citation type="journal article" date="2012" name="Stand. Genomic Sci.">
        <title>Complete genome sequencing and analysis of Saprospira grandis str. Lewin, a predatory marine bacterium.</title>
        <authorList>
            <person name="Saw J.H."/>
            <person name="Yuryev A."/>
            <person name="Kanbe M."/>
            <person name="Hou S."/>
            <person name="Young A.G."/>
            <person name="Aizawa S."/>
            <person name="Alam M."/>
        </authorList>
    </citation>
    <scope>NUCLEOTIDE SEQUENCE [LARGE SCALE GENOMIC DNA]</scope>
    <source>
        <strain evidence="1 2">Lewin</strain>
    </source>
</reference>
<dbReference type="RefSeq" id="WP_015693439.1">
    <property type="nucleotide sequence ID" value="NC_016940.1"/>
</dbReference>
<dbReference type="STRING" id="984262.SGRA_3112"/>
<gene>
    <name evidence="1" type="ordered locus">SGRA_3112</name>
</gene>
<evidence type="ECO:0000313" key="2">
    <source>
        <dbReference type="Proteomes" id="UP000007519"/>
    </source>
</evidence>
<dbReference type="eggNOG" id="COG1801">
    <property type="taxonomic scope" value="Bacteria"/>
</dbReference>
<dbReference type="InterPro" id="IPR002763">
    <property type="entry name" value="DUF72"/>
</dbReference>
<keyword evidence="2" id="KW-1185">Reference proteome</keyword>
<dbReference type="PANTHER" id="PTHR30348">
    <property type="entry name" value="UNCHARACTERIZED PROTEIN YECE"/>
    <property type="match status" value="1"/>
</dbReference>
<sequence>MKFGKLTDITKVDFSLPNLAERSTALLAKEQPEQPAVYIGCTGWAMKEWVGRYYPPKTTPKDYLKAYAAQFNGIELNSTHYQLPKVELLERWREETPQSFRFSPKLGQNISHAADLGINLGLGPSFAERMQELGPRLGWGFMQLPPHFGPAKLPLLEQFLKQYPQSLFPICIEARQADIFADPAARKDYFDLLQHYKVGTCITDVAGRRDVLHLELTAPVLMLRFVGNGLLPSDYQRVDAWIEKIMSLQTQGLKEFYLFLHEPDNLLAPDICQYMAEQLAKKTDWSIKIPTPYQDPQLQLF</sequence>
<dbReference type="Gene3D" id="3.20.20.410">
    <property type="entry name" value="Protein of unknown function UPF0759"/>
    <property type="match status" value="1"/>
</dbReference>